<dbReference type="InterPro" id="IPR050155">
    <property type="entry name" value="HAD-like_hydrolase_sf"/>
</dbReference>
<evidence type="ECO:0000313" key="3">
    <source>
        <dbReference type="EMBL" id="MDQ0177264.1"/>
    </source>
</evidence>
<keyword evidence="1 3" id="KW-0378">Hydrolase</keyword>
<dbReference type="Proteomes" id="UP001223586">
    <property type="component" value="Unassembled WGS sequence"/>
</dbReference>
<protein>
    <submittedName>
        <fullName evidence="3">Pyrophosphatase PpaX</fullName>
        <ecNumber evidence="3">3.6.1.1</ecNumber>
    </submittedName>
</protein>
<accession>A0ABT9WVD0</accession>
<dbReference type="SFLD" id="SFLDG01129">
    <property type="entry name" value="C1.5:_HAD__Beta-PGM__Phosphata"/>
    <property type="match status" value="1"/>
</dbReference>
<sequence length="215" mass="24734">MKTILFDLDGTLHDSEKWYIQACSNCIEAIRNRQLTDEEKDYLIGKPITRIIKEWFAGQEREVLHSFFTYYEKIQTQIKEYNGIFDVLTELKARGITMGIVSSKYNRYILTELQHTRLYPFFDVVIGLDDCNDPKPNPEPLLKAIKELRIEFENCIYVGDQPTDIQAAHAAGIRSYGALWGEGKKEKLLNESPTGLLLKPDDLLAIHSSDPIHIN</sequence>
<dbReference type="Gene3D" id="3.40.50.1000">
    <property type="entry name" value="HAD superfamily/HAD-like"/>
    <property type="match status" value="1"/>
</dbReference>
<evidence type="ECO:0000256" key="2">
    <source>
        <dbReference type="ARBA" id="ARBA00022842"/>
    </source>
</evidence>
<dbReference type="SFLD" id="SFLDS00003">
    <property type="entry name" value="Haloacid_Dehalogenase"/>
    <property type="match status" value="1"/>
</dbReference>
<organism evidence="3 4">
    <name type="scientific">Bacillus chungangensis</name>
    <dbReference type="NCBI Taxonomy" id="587633"/>
    <lineage>
        <taxon>Bacteria</taxon>
        <taxon>Bacillati</taxon>
        <taxon>Bacillota</taxon>
        <taxon>Bacilli</taxon>
        <taxon>Bacillales</taxon>
        <taxon>Bacillaceae</taxon>
        <taxon>Bacillus</taxon>
    </lineage>
</organism>
<dbReference type="InterPro" id="IPR041492">
    <property type="entry name" value="HAD_2"/>
</dbReference>
<dbReference type="PANTHER" id="PTHR43434">
    <property type="entry name" value="PHOSPHOGLYCOLATE PHOSPHATASE"/>
    <property type="match status" value="1"/>
</dbReference>
<dbReference type="GO" id="GO:0004427">
    <property type="term" value="F:inorganic diphosphate phosphatase activity"/>
    <property type="evidence" value="ECO:0007669"/>
    <property type="project" value="UniProtKB-EC"/>
</dbReference>
<reference evidence="3 4" key="1">
    <citation type="submission" date="2023-07" db="EMBL/GenBank/DDBJ databases">
        <title>Genomic Encyclopedia of Type Strains, Phase IV (KMG-IV): sequencing the most valuable type-strain genomes for metagenomic binning, comparative biology and taxonomic classification.</title>
        <authorList>
            <person name="Goeker M."/>
        </authorList>
    </citation>
    <scope>NUCLEOTIDE SEQUENCE [LARGE SCALE GENOMIC DNA]</scope>
    <source>
        <strain evidence="3 4">DSM 23837</strain>
    </source>
</reference>
<dbReference type="NCBIfam" id="TIGR01509">
    <property type="entry name" value="HAD-SF-IA-v3"/>
    <property type="match status" value="1"/>
</dbReference>
<name>A0ABT9WVD0_9BACI</name>
<dbReference type="EMBL" id="JAUSTT010000020">
    <property type="protein sequence ID" value="MDQ0177264.1"/>
    <property type="molecule type" value="Genomic_DNA"/>
</dbReference>
<dbReference type="NCBIfam" id="TIGR01549">
    <property type="entry name" value="HAD-SF-IA-v1"/>
    <property type="match status" value="1"/>
</dbReference>
<evidence type="ECO:0000256" key="1">
    <source>
        <dbReference type="ARBA" id="ARBA00022801"/>
    </source>
</evidence>
<dbReference type="EC" id="3.6.1.1" evidence="3"/>
<dbReference type="SUPFAM" id="SSF56784">
    <property type="entry name" value="HAD-like"/>
    <property type="match status" value="1"/>
</dbReference>
<keyword evidence="4" id="KW-1185">Reference proteome</keyword>
<proteinExistence type="predicted"/>
<evidence type="ECO:0000313" key="4">
    <source>
        <dbReference type="Proteomes" id="UP001223586"/>
    </source>
</evidence>
<dbReference type="InterPro" id="IPR023198">
    <property type="entry name" value="PGP-like_dom2"/>
</dbReference>
<dbReference type="InterPro" id="IPR036412">
    <property type="entry name" value="HAD-like_sf"/>
</dbReference>
<dbReference type="PANTHER" id="PTHR43434:SF1">
    <property type="entry name" value="PHOSPHOGLYCOLATE PHOSPHATASE"/>
    <property type="match status" value="1"/>
</dbReference>
<comment type="caution">
    <text evidence="3">The sequence shown here is derived from an EMBL/GenBank/DDBJ whole genome shotgun (WGS) entry which is preliminary data.</text>
</comment>
<dbReference type="InterPro" id="IPR023214">
    <property type="entry name" value="HAD_sf"/>
</dbReference>
<dbReference type="SFLD" id="SFLDG01135">
    <property type="entry name" value="C1.5.6:_HAD__Beta-PGM__Phospha"/>
    <property type="match status" value="1"/>
</dbReference>
<dbReference type="Gene3D" id="1.10.150.240">
    <property type="entry name" value="Putative phosphatase, domain 2"/>
    <property type="match status" value="1"/>
</dbReference>
<dbReference type="RefSeq" id="WP_307231113.1">
    <property type="nucleotide sequence ID" value="NZ_JAUSTT010000020.1"/>
</dbReference>
<dbReference type="Pfam" id="PF13419">
    <property type="entry name" value="HAD_2"/>
    <property type="match status" value="1"/>
</dbReference>
<gene>
    <name evidence="3" type="ORF">J2S08_003143</name>
</gene>
<dbReference type="InterPro" id="IPR006439">
    <property type="entry name" value="HAD-SF_hydro_IA"/>
</dbReference>
<keyword evidence="2" id="KW-0460">Magnesium</keyword>